<evidence type="ECO:0000256" key="1">
    <source>
        <dbReference type="ARBA" id="ARBA00010641"/>
    </source>
</evidence>
<dbReference type="EMBL" id="WIWI01000003">
    <property type="protein sequence ID" value="MQT87831.1"/>
    <property type="molecule type" value="Genomic_DNA"/>
</dbReference>
<dbReference type="Pfam" id="PF04542">
    <property type="entry name" value="Sigma70_r2"/>
    <property type="match status" value="1"/>
</dbReference>
<dbReference type="EMBL" id="WIWJ01000012">
    <property type="protein sequence ID" value="MQT46860.1"/>
    <property type="molecule type" value="Genomic_DNA"/>
</dbReference>
<dbReference type="Gene3D" id="1.10.1740.10">
    <property type="match status" value="1"/>
</dbReference>
<dbReference type="InterPro" id="IPR036388">
    <property type="entry name" value="WH-like_DNA-bd_sf"/>
</dbReference>
<comment type="similarity">
    <text evidence="1 6">Belongs to the sigma-70 factor family. ECF subfamily.</text>
</comment>
<proteinExistence type="inferred from homology"/>
<protein>
    <recommendedName>
        <fullName evidence="6">RNA polymerase sigma factor</fullName>
    </recommendedName>
</protein>
<keyword evidence="5 6" id="KW-0804">Transcription</keyword>
<dbReference type="GO" id="GO:0006352">
    <property type="term" value="P:DNA-templated transcription initiation"/>
    <property type="evidence" value="ECO:0007669"/>
    <property type="project" value="InterPro"/>
</dbReference>
<feature type="domain" description="RNA polymerase sigma factor 70 region 4 type 2" evidence="8">
    <location>
        <begin position="111"/>
        <end position="163"/>
    </location>
</feature>
<dbReference type="PROSITE" id="PS01063">
    <property type="entry name" value="SIGMA70_ECF"/>
    <property type="match status" value="1"/>
</dbReference>
<evidence type="ECO:0000256" key="2">
    <source>
        <dbReference type="ARBA" id="ARBA00023015"/>
    </source>
</evidence>
<evidence type="ECO:0000313" key="12">
    <source>
        <dbReference type="Proteomes" id="UP000489190"/>
    </source>
</evidence>
<evidence type="ECO:0000256" key="6">
    <source>
        <dbReference type="RuleBase" id="RU000716"/>
    </source>
</evidence>
<dbReference type="NCBIfam" id="TIGR02937">
    <property type="entry name" value="sigma70-ECF"/>
    <property type="match status" value="1"/>
</dbReference>
<accession>A0A0J6L0U9</accession>
<keyword evidence="2 6" id="KW-0805">Transcription regulation</keyword>
<evidence type="ECO:0000256" key="4">
    <source>
        <dbReference type="ARBA" id="ARBA00023125"/>
    </source>
</evidence>
<evidence type="ECO:0000256" key="5">
    <source>
        <dbReference type="ARBA" id="ARBA00023163"/>
    </source>
</evidence>
<dbReference type="Gene3D" id="1.10.10.10">
    <property type="entry name" value="Winged helix-like DNA-binding domain superfamily/Winged helix DNA-binding domain"/>
    <property type="match status" value="1"/>
</dbReference>
<keyword evidence="3 6" id="KW-0731">Sigma factor</keyword>
<dbReference type="Pfam" id="PF08281">
    <property type="entry name" value="Sigma70_r4_2"/>
    <property type="match status" value="1"/>
</dbReference>
<dbReference type="InterPro" id="IPR039425">
    <property type="entry name" value="RNA_pol_sigma-70-like"/>
</dbReference>
<evidence type="ECO:0000313" key="11">
    <source>
        <dbReference type="Proteomes" id="UP000441404"/>
    </source>
</evidence>
<dbReference type="RefSeq" id="WP_048372005.1">
    <property type="nucleotide sequence ID" value="NZ_JYLD01000013.1"/>
</dbReference>
<evidence type="ECO:0000256" key="3">
    <source>
        <dbReference type="ARBA" id="ARBA00023082"/>
    </source>
</evidence>
<dbReference type="AlphaFoldDB" id="A0A0J6L0U9"/>
<dbReference type="InterPro" id="IPR013249">
    <property type="entry name" value="RNA_pol_sigma70_r4_t2"/>
</dbReference>
<dbReference type="PANTHER" id="PTHR43133">
    <property type="entry name" value="RNA POLYMERASE ECF-TYPE SIGMA FACTO"/>
    <property type="match status" value="1"/>
</dbReference>
<organism evidence="10 12">
    <name type="scientific">Pseudomonas helleri</name>
    <dbReference type="NCBI Taxonomy" id="1608996"/>
    <lineage>
        <taxon>Bacteria</taxon>
        <taxon>Pseudomonadati</taxon>
        <taxon>Pseudomonadota</taxon>
        <taxon>Gammaproteobacteria</taxon>
        <taxon>Pseudomonadales</taxon>
        <taxon>Pseudomonadaceae</taxon>
        <taxon>Pseudomonas</taxon>
    </lineage>
</organism>
<dbReference type="STRING" id="1608996.TU84_19635"/>
<dbReference type="OrthoDB" id="9797134at2"/>
<dbReference type="SUPFAM" id="SSF88659">
    <property type="entry name" value="Sigma3 and sigma4 domains of RNA polymerase sigma factors"/>
    <property type="match status" value="1"/>
</dbReference>
<feature type="domain" description="RNA polymerase sigma-70 region 2" evidence="7">
    <location>
        <begin position="14"/>
        <end position="80"/>
    </location>
</feature>
<dbReference type="Proteomes" id="UP000441404">
    <property type="component" value="Unassembled WGS sequence"/>
</dbReference>
<dbReference type="InterPro" id="IPR013325">
    <property type="entry name" value="RNA_pol_sigma_r2"/>
</dbReference>
<reference evidence="11 12" key="1">
    <citation type="submission" date="2019-10" db="EMBL/GenBank/DDBJ databases">
        <title>Evaluation of single-gene subtyping targets for Pseudomonas.</title>
        <authorList>
            <person name="Reichler S.J."/>
            <person name="Orsi R.H."/>
            <person name="Wiedmann M."/>
            <person name="Martin N.H."/>
            <person name="Murphy S.I."/>
        </authorList>
    </citation>
    <scope>NUCLEOTIDE SEQUENCE [LARGE SCALE GENOMIC DNA]</scope>
    <source>
        <strain evidence="10 12">FSL R10-3254</strain>
        <strain evidence="9 11">FSL R10-3257</strain>
    </source>
</reference>
<dbReference type="InterPro" id="IPR007627">
    <property type="entry name" value="RNA_pol_sigma70_r2"/>
</dbReference>
<gene>
    <name evidence="10" type="ORF">GHO39_01450</name>
    <name evidence="9" type="ORF">GHO40_08985</name>
</gene>
<dbReference type="Proteomes" id="UP000489190">
    <property type="component" value="Unassembled WGS sequence"/>
</dbReference>
<dbReference type="InterPro" id="IPR014284">
    <property type="entry name" value="RNA_pol_sigma-70_dom"/>
</dbReference>
<dbReference type="InterPro" id="IPR013324">
    <property type="entry name" value="RNA_pol_sigma_r3/r4-like"/>
</dbReference>
<evidence type="ECO:0000259" key="8">
    <source>
        <dbReference type="Pfam" id="PF08281"/>
    </source>
</evidence>
<keyword evidence="4 6" id="KW-0238">DNA-binding</keyword>
<dbReference type="PANTHER" id="PTHR43133:SF63">
    <property type="entry name" value="RNA POLYMERASE SIGMA FACTOR FECI-RELATED"/>
    <property type="match status" value="1"/>
</dbReference>
<evidence type="ECO:0000313" key="10">
    <source>
        <dbReference type="EMBL" id="MQT87831.1"/>
    </source>
</evidence>
<dbReference type="GO" id="GO:0016987">
    <property type="term" value="F:sigma factor activity"/>
    <property type="evidence" value="ECO:0007669"/>
    <property type="project" value="UniProtKB-KW"/>
</dbReference>
<evidence type="ECO:0000313" key="9">
    <source>
        <dbReference type="EMBL" id="MQT46860.1"/>
    </source>
</evidence>
<name>A0A0J6L0U9_9PSED</name>
<sequence length="169" mass="19635">MTNHRSFEQDVEHLYLQHSGWLKNWLRKRLQENADADDLTQDTFVRIMRSRRPVDDLRQPLAYLATIANSLLINRWRRQAVERAYLQALAEQPQALQMSPEDKSLLIETLVEIDELLNGMSPSMREIFLLSQLDGLTYKQIGSQLGMSVDKVQKSMSKAFAMCYASQFE</sequence>
<dbReference type="InterPro" id="IPR000838">
    <property type="entry name" value="RNA_pol_sigma70_ECF_CS"/>
</dbReference>
<evidence type="ECO:0000259" key="7">
    <source>
        <dbReference type="Pfam" id="PF04542"/>
    </source>
</evidence>
<comment type="caution">
    <text evidence="10">The sequence shown here is derived from an EMBL/GenBank/DDBJ whole genome shotgun (WGS) entry which is preliminary data.</text>
</comment>
<dbReference type="GO" id="GO:0003677">
    <property type="term" value="F:DNA binding"/>
    <property type="evidence" value="ECO:0007669"/>
    <property type="project" value="UniProtKB-KW"/>
</dbReference>
<dbReference type="SUPFAM" id="SSF88946">
    <property type="entry name" value="Sigma2 domain of RNA polymerase sigma factors"/>
    <property type="match status" value="1"/>
</dbReference>